<dbReference type="AlphaFoldDB" id="A0A392V6M4"/>
<protein>
    <submittedName>
        <fullName evidence="1">Uncharacterized protein</fullName>
    </submittedName>
</protein>
<sequence>MGSQELICSPDNVACIRVWSPLPPICRLSLQGE</sequence>
<dbReference type="EMBL" id="LXQA011079959">
    <property type="protein sequence ID" value="MCI83978.1"/>
    <property type="molecule type" value="Genomic_DNA"/>
</dbReference>
<proteinExistence type="predicted"/>
<keyword evidence="2" id="KW-1185">Reference proteome</keyword>
<reference evidence="1 2" key="1">
    <citation type="journal article" date="2018" name="Front. Plant Sci.">
        <title>Red Clover (Trifolium pratense) and Zigzag Clover (T. medium) - A Picture of Genomic Similarities and Differences.</title>
        <authorList>
            <person name="Dluhosova J."/>
            <person name="Istvanek J."/>
            <person name="Nedelnik J."/>
            <person name="Repkova J."/>
        </authorList>
    </citation>
    <scope>NUCLEOTIDE SEQUENCE [LARGE SCALE GENOMIC DNA]</scope>
    <source>
        <strain evidence="2">cv. 10/8</strain>
        <tissue evidence="1">Leaf</tissue>
    </source>
</reference>
<feature type="non-terminal residue" evidence="1">
    <location>
        <position position="33"/>
    </location>
</feature>
<evidence type="ECO:0000313" key="2">
    <source>
        <dbReference type="Proteomes" id="UP000265520"/>
    </source>
</evidence>
<dbReference type="Proteomes" id="UP000265520">
    <property type="component" value="Unassembled WGS sequence"/>
</dbReference>
<accession>A0A392V6M4</accession>
<name>A0A392V6M4_9FABA</name>
<organism evidence="1 2">
    <name type="scientific">Trifolium medium</name>
    <dbReference type="NCBI Taxonomy" id="97028"/>
    <lineage>
        <taxon>Eukaryota</taxon>
        <taxon>Viridiplantae</taxon>
        <taxon>Streptophyta</taxon>
        <taxon>Embryophyta</taxon>
        <taxon>Tracheophyta</taxon>
        <taxon>Spermatophyta</taxon>
        <taxon>Magnoliopsida</taxon>
        <taxon>eudicotyledons</taxon>
        <taxon>Gunneridae</taxon>
        <taxon>Pentapetalae</taxon>
        <taxon>rosids</taxon>
        <taxon>fabids</taxon>
        <taxon>Fabales</taxon>
        <taxon>Fabaceae</taxon>
        <taxon>Papilionoideae</taxon>
        <taxon>50 kb inversion clade</taxon>
        <taxon>NPAAA clade</taxon>
        <taxon>Hologalegina</taxon>
        <taxon>IRL clade</taxon>
        <taxon>Trifolieae</taxon>
        <taxon>Trifolium</taxon>
    </lineage>
</organism>
<evidence type="ECO:0000313" key="1">
    <source>
        <dbReference type="EMBL" id="MCI83978.1"/>
    </source>
</evidence>
<comment type="caution">
    <text evidence="1">The sequence shown here is derived from an EMBL/GenBank/DDBJ whole genome shotgun (WGS) entry which is preliminary data.</text>
</comment>